<evidence type="ECO:0000259" key="6">
    <source>
        <dbReference type="PROSITE" id="PS50931"/>
    </source>
</evidence>
<dbReference type="PANTHER" id="PTHR30346">
    <property type="entry name" value="TRANSCRIPTIONAL DUAL REGULATOR HCAR-RELATED"/>
    <property type="match status" value="1"/>
</dbReference>
<dbReference type="Pfam" id="PF00126">
    <property type="entry name" value="HTH_1"/>
    <property type="match status" value="1"/>
</dbReference>
<accession>A0ABV2BXU4</accession>
<sequence>MDLRELRYFEAVYEQESISAAAKHSFVSQPSISAAIQSLEQYLGEALFIRHARGVSATEAGHRLYPLSKQLTGQAKSIKQIFQQKAAIRPFRLGVVAALGASRMSHLIKEIIDSVDGLELTLVDPEKRSCDARIIAANMLRPQETFLPFWQDEFLMALPPGHPLSYQSELALSDLDGLNFIFRSPSLVTRDLMRAIEPMGIKMNIRARIRTVEYAVELVGAGVGAALVPNHPSFYHSQQLKLLPVAGMTFLRTIGLAYVANDTVQRRGPTDVCADSLGEIKGEMLNETKYEVLDSIINICKINRQID</sequence>
<dbReference type="Pfam" id="PF03466">
    <property type="entry name" value="LysR_substrate"/>
    <property type="match status" value="1"/>
</dbReference>
<dbReference type="PRINTS" id="PR00039">
    <property type="entry name" value="HTHLYSR"/>
</dbReference>
<dbReference type="EMBL" id="JBEVCJ010000026">
    <property type="protein sequence ID" value="MET1256737.1"/>
    <property type="molecule type" value="Genomic_DNA"/>
</dbReference>
<gene>
    <name evidence="7" type="ORF">ABVT43_16465</name>
</gene>
<dbReference type="Gene3D" id="3.40.190.10">
    <property type="entry name" value="Periplasmic binding protein-like II"/>
    <property type="match status" value="2"/>
</dbReference>
<organism evidence="7 8">
    <name type="scientific">Aliikangiella maris</name>
    <dbReference type="NCBI Taxonomy" id="3162458"/>
    <lineage>
        <taxon>Bacteria</taxon>
        <taxon>Pseudomonadati</taxon>
        <taxon>Pseudomonadota</taxon>
        <taxon>Gammaproteobacteria</taxon>
        <taxon>Oceanospirillales</taxon>
        <taxon>Pleioneaceae</taxon>
        <taxon>Aliikangiella</taxon>
    </lineage>
</organism>
<protein>
    <submittedName>
        <fullName evidence="7">LysR family transcriptional regulator</fullName>
    </submittedName>
</protein>
<evidence type="ECO:0000256" key="4">
    <source>
        <dbReference type="ARBA" id="ARBA00023159"/>
    </source>
</evidence>
<dbReference type="InterPro" id="IPR000847">
    <property type="entry name" value="LysR_HTH_N"/>
</dbReference>
<dbReference type="RefSeq" id="WP_353897320.1">
    <property type="nucleotide sequence ID" value="NZ_JBEVCJ010000026.1"/>
</dbReference>
<evidence type="ECO:0000313" key="7">
    <source>
        <dbReference type="EMBL" id="MET1256737.1"/>
    </source>
</evidence>
<evidence type="ECO:0000256" key="3">
    <source>
        <dbReference type="ARBA" id="ARBA00023125"/>
    </source>
</evidence>
<dbReference type="InterPro" id="IPR036388">
    <property type="entry name" value="WH-like_DNA-bd_sf"/>
</dbReference>
<reference evidence="7 8" key="1">
    <citation type="submission" date="2024-06" db="EMBL/GenBank/DDBJ databases">
        <authorList>
            <person name="Li F."/>
        </authorList>
    </citation>
    <scope>NUCLEOTIDE SEQUENCE [LARGE SCALE GENOMIC DNA]</scope>
    <source>
        <strain evidence="7 8">GXAS 311</strain>
    </source>
</reference>
<comment type="caution">
    <text evidence="7">The sequence shown here is derived from an EMBL/GenBank/DDBJ whole genome shotgun (WGS) entry which is preliminary data.</text>
</comment>
<evidence type="ECO:0000313" key="8">
    <source>
        <dbReference type="Proteomes" id="UP001548189"/>
    </source>
</evidence>
<keyword evidence="8" id="KW-1185">Reference proteome</keyword>
<proteinExistence type="inferred from homology"/>
<dbReference type="CDD" id="cd05466">
    <property type="entry name" value="PBP2_LTTR_substrate"/>
    <property type="match status" value="1"/>
</dbReference>
<dbReference type="SUPFAM" id="SSF53850">
    <property type="entry name" value="Periplasmic binding protein-like II"/>
    <property type="match status" value="1"/>
</dbReference>
<dbReference type="InterPro" id="IPR005119">
    <property type="entry name" value="LysR_subst-bd"/>
</dbReference>
<evidence type="ECO:0000256" key="5">
    <source>
        <dbReference type="ARBA" id="ARBA00023163"/>
    </source>
</evidence>
<evidence type="ECO:0000256" key="2">
    <source>
        <dbReference type="ARBA" id="ARBA00023015"/>
    </source>
</evidence>
<dbReference type="InterPro" id="IPR036390">
    <property type="entry name" value="WH_DNA-bd_sf"/>
</dbReference>
<name>A0ABV2BXU4_9GAMM</name>
<dbReference type="Proteomes" id="UP001548189">
    <property type="component" value="Unassembled WGS sequence"/>
</dbReference>
<feature type="domain" description="HTH lysR-type" evidence="6">
    <location>
        <begin position="1"/>
        <end position="58"/>
    </location>
</feature>
<dbReference type="SUPFAM" id="SSF46785">
    <property type="entry name" value="Winged helix' DNA-binding domain"/>
    <property type="match status" value="1"/>
</dbReference>
<keyword evidence="4" id="KW-0010">Activator</keyword>
<dbReference type="PROSITE" id="PS50931">
    <property type="entry name" value="HTH_LYSR"/>
    <property type="match status" value="1"/>
</dbReference>
<comment type="similarity">
    <text evidence="1">Belongs to the LysR transcriptional regulatory family.</text>
</comment>
<evidence type="ECO:0000256" key="1">
    <source>
        <dbReference type="ARBA" id="ARBA00009437"/>
    </source>
</evidence>
<keyword evidence="5" id="KW-0804">Transcription</keyword>
<dbReference type="PANTHER" id="PTHR30346:SF26">
    <property type="entry name" value="HYDROGEN PEROXIDE-INDUCIBLE GENES ACTIVATOR"/>
    <property type="match status" value="1"/>
</dbReference>
<keyword evidence="3" id="KW-0238">DNA-binding</keyword>
<keyword evidence="2" id="KW-0805">Transcription regulation</keyword>
<dbReference type="Gene3D" id="1.10.10.10">
    <property type="entry name" value="Winged helix-like DNA-binding domain superfamily/Winged helix DNA-binding domain"/>
    <property type="match status" value="1"/>
</dbReference>